<evidence type="ECO:0000256" key="1">
    <source>
        <dbReference type="ARBA" id="ARBA00023002"/>
    </source>
</evidence>
<dbReference type="AlphaFoldDB" id="A0A0D8BM32"/>
<accession>A0A0D8BM32</accession>
<dbReference type="SUPFAM" id="SSF50475">
    <property type="entry name" value="FMN-binding split barrel"/>
    <property type="match status" value="1"/>
</dbReference>
<gene>
    <name evidence="3" type="ORF">FF36_00666</name>
</gene>
<evidence type="ECO:0000313" key="4">
    <source>
        <dbReference type="Proteomes" id="UP000032545"/>
    </source>
</evidence>
<dbReference type="PANTHER" id="PTHR30466:SF1">
    <property type="entry name" value="FMN REDUCTASE (NADH) RUTF"/>
    <property type="match status" value="1"/>
</dbReference>
<dbReference type="Proteomes" id="UP000032545">
    <property type="component" value="Unassembled WGS sequence"/>
</dbReference>
<dbReference type="EMBL" id="JYFN01000003">
    <property type="protein sequence ID" value="KJE25054.1"/>
    <property type="molecule type" value="Genomic_DNA"/>
</dbReference>
<dbReference type="InterPro" id="IPR050268">
    <property type="entry name" value="NADH-dep_flavin_reductase"/>
</dbReference>
<dbReference type="PATRIC" id="fig|1502723.3.peg.2279"/>
<reference evidence="3 4" key="2">
    <citation type="journal article" date="2016" name="Genome Announc.">
        <title>Permanent Draft Genome Sequences for Two Variants of Frankia sp. Strain CpI1, the First Frankia Strain Isolated from Root Nodules of Comptonia peregrina.</title>
        <authorList>
            <person name="Oshone R."/>
            <person name="Hurst S.G.IV."/>
            <person name="Abebe-Akele F."/>
            <person name="Simpson S."/>
            <person name="Morris K."/>
            <person name="Thomas W.K."/>
            <person name="Tisa L.S."/>
        </authorList>
    </citation>
    <scope>NUCLEOTIDE SEQUENCE [LARGE SCALE GENOMIC DNA]</scope>
    <source>
        <strain evidence="4">CpI1-S</strain>
    </source>
</reference>
<dbReference type="GO" id="GO:0042602">
    <property type="term" value="F:riboflavin reductase (NADPH) activity"/>
    <property type="evidence" value="ECO:0007669"/>
    <property type="project" value="TreeGrafter"/>
</dbReference>
<reference evidence="4" key="1">
    <citation type="submission" date="2015-02" db="EMBL/GenBank/DDBJ databases">
        <title>Draft Genome of Frankia sp. CpI1-S.</title>
        <authorList>
            <person name="Oshone R.T."/>
            <person name="Ngom M."/>
            <person name="Ghodhbane-Gtari F."/>
            <person name="Gtari M."/>
            <person name="Morris K."/>
            <person name="Thomas K."/>
            <person name="Sen A."/>
            <person name="Tisa L.S."/>
        </authorList>
    </citation>
    <scope>NUCLEOTIDE SEQUENCE [LARGE SCALE GENOMIC DNA]</scope>
    <source>
        <strain evidence="4">CpI1-S</strain>
    </source>
</reference>
<dbReference type="InterPro" id="IPR012349">
    <property type="entry name" value="Split_barrel_FMN-bd"/>
</dbReference>
<dbReference type="Gene3D" id="2.30.110.10">
    <property type="entry name" value="Electron Transport, Fmn-binding Protein, Chain A"/>
    <property type="match status" value="1"/>
</dbReference>
<dbReference type="SMART" id="SM00903">
    <property type="entry name" value="Flavin_Reduct"/>
    <property type="match status" value="1"/>
</dbReference>
<name>A0A0D8BM32_9ACTN</name>
<dbReference type="RefSeq" id="WP_370657213.1">
    <property type="nucleotide sequence ID" value="NZ_JYFN01000003.1"/>
</dbReference>
<dbReference type="GO" id="GO:0010181">
    <property type="term" value="F:FMN binding"/>
    <property type="evidence" value="ECO:0007669"/>
    <property type="project" value="InterPro"/>
</dbReference>
<protein>
    <submittedName>
        <fullName evidence="3">Conserved protein of DIM6/NTAB family</fullName>
    </submittedName>
</protein>
<keyword evidence="4" id="KW-1185">Reference proteome</keyword>
<evidence type="ECO:0000313" key="3">
    <source>
        <dbReference type="EMBL" id="KJE25054.1"/>
    </source>
</evidence>
<feature type="domain" description="Flavin reductase like" evidence="2">
    <location>
        <begin position="31"/>
        <end position="180"/>
    </location>
</feature>
<comment type="caution">
    <text evidence="3">The sequence shown here is derived from an EMBL/GenBank/DDBJ whole genome shotgun (WGS) entry which is preliminary data.</text>
</comment>
<dbReference type="Pfam" id="PF01613">
    <property type="entry name" value="Flavin_Reduct"/>
    <property type="match status" value="1"/>
</dbReference>
<evidence type="ECO:0000259" key="2">
    <source>
        <dbReference type="SMART" id="SM00903"/>
    </source>
</evidence>
<organism evidence="3 4">
    <name type="scientific">Frankia torreyi</name>
    <dbReference type="NCBI Taxonomy" id="1856"/>
    <lineage>
        <taxon>Bacteria</taxon>
        <taxon>Bacillati</taxon>
        <taxon>Actinomycetota</taxon>
        <taxon>Actinomycetes</taxon>
        <taxon>Frankiales</taxon>
        <taxon>Frankiaceae</taxon>
        <taxon>Frankia</taxon>
    </lineage>
</organism>
<keyword evidence="1" id="KW-0560">Oxidoreductase</keyword>
<sequence>MSRVGSLPQEIRSDPPAVRAPLDAGDFRRAVGRFATGVTVLTTVTEGRHLGMTANSFVSVSLDPLLVLASIRRDARFHAPLLAAGVWGVSVLAADMTEASRFFARRAYEQPGDMFAQWPHTIGGQTGVVLLDGALSVFECRTVSTHAGGDHTLVVGEVVSFAQPRDDADPLVFFEGKYLDLAPSREAVPAQDGGAKRI</sequence>
<dbReference type="InterPro" id="IPR002563">
    <property type="entry name" value="Flavin_Rdtase-like_dom"/>
</dbReference>
<dbReference type="PANTHER" id="PTHR30466">
    <property type="entry name" value="FLAVIN REDUCTASE"/>
    <property type="match status" value="1"/>
</dbReference>
<proteinExistence type="predicted"/>